<sequence>MVPFSEADLRDRGFGGFKRFDDLDLSQVPREPGVYAVLRDFYSNHEVLTASVGGWFKGKDPSADPEKLKSLLGCHSETLYIGKADAGARGTRGLRKRITEFSRFGSGQAVGHWGGRYIWQLSDSSDLRIAWLPVTDRPTKEVEDALFEEFFQFYGQLPFANLRR</sequence>
<evidence type="ECO:0000313" key="2">
    <source>
        <dbReference type="Proteomes" id="UP000680588"/>
    </source>
</evidence>
<organism evidence="1 2">
    <name type="scientific">Arthrobacter sunyaminii</name>
    <dbReference type="NCBI Taxonomy" id="2816859"/>
    <lineage>
        <taxon>Bacteria</taxon>
        <taxon>Bacillati</taxon>
        <taxon>Actinomycetota</taxon>
        <taxon>Actinomycetes</taxon>
        <taxon>Micrococcales</taxon>
        <taxon>Micrococcaceae</taxon>
        <taxon>Arthrobacter</taxon>
    </lineage>
</organism>
<name>A0A975S8P3_9MICC</name>
<evidence type="ECO:0000313" key="1">
    <source>
        <dbReference type="EMBL" id="QWQ37840.1"/>
    </source>
</evidence>
<dbReference type="Proteomes" id="UP000680588">
    <property type="component" value="Chromosome"/>
</dbReference>
<proteinExistence type="predicted"/>
<protein>
    <submittedName>
        <fullName evidence="1">Uncharacterized protein</fullName>
    </submittedName>
</protein>
<dbReference type="KEGG" id="asun:KG104_03320"/>
<keyword evidence="2" id="KW-1185">Reference proteome</keyword>
<dbReference type="EMBL" id="CP076456">
    <property type="protein sequence ID" value="QWQ37840.1"/>
    <property type="molecule type" value="Genomic_DNA"/>
</dbReference>
<reference evidence="1" key="1">
    <citation type="submission" date="2021-06" db="EMBL/GenBank/DDBJ databases">
        <title>Novel species in genus Arthrobacter.</title>
        <authorList>
            <person name="Zhang G."/>
        </authorList>
    </citation>
    <scope>NUCLEOTIDE SEQUENCE</scope>
    <source>
        <strain evidence="1">Zg-ZUI122</strain>
    </source>
</reference>
<accession>A0A975S8P3</accession>
<dbReference type="AlphaFoldDB" id="A0A975S8P3"/>
<gene>
    <name evidence="1" type="ORF">KG104_03320</name>
</gene>